<dbReference type="InterPro" id="IPR033668">
    <property type="entry name" value="Reg_prot_E2"/>
</dbReference>
<evidence type="ECO:0000256" key="10">
    <source>
        <dbReference type="ARBA" id="ARBA00023159"/>
    </source>
</evidence>
<keyword evidence="7 12" id="KW-0235">DNA replication</keyword>
<keyword evidence="3 12" id="KW-0678">Repressor</keyword>
<dbReference type="Gene3D" id="3.30.70.330">
    <property type="match status" value="1"/>
</dbReference>
<dbReference type="InterPro" id="IPR042504">
    <property type="entry name" value="Regulatory_protein_E2_N_2"/>
</dbReference>
<dbReference type="Gene3D" id="1.10.287.30">
    <property type="entry name" value="E2 (early) protein, N terminal domain, subdomain 1"/>
    <property type="match status" value="1"/>
</dbReference>
<comment type="similarity">
    <text evidence="12">Belongs to the papillomaviridae E2 protein family.</text>
</comment>
<dbReference type="InterPro" id="IPR042503">
    <property type="entry name" value="Regulatory_protein_E2_N_1"/>
</dbReference>
<comment type="similarity">
    <text evidence="2">Belongs to the papillomaviridae E8^E2C protein family.</text>
</comment>
<reference evidence="16 17" key="2">
    <citation type="submission" date="2011-03" db="EMBL/GenBank/DDBJ databases">
        <title>Characterization of a novel papillomavirus species (ZcPV1) from two California sea lions (Zalophus californianus).</title>
        <authorList>
            <person name="Hoffman E.M."/>
            <person name="Stacy B.A."/>
            <person name="Jensen E.D."/>
        </authorList>
    </citation>
    <scope>NUCLEOTIDE SEQUENCE [LARGE SCALE GENOMIC DNA]</scope>
    <source>
        <strain evidence="16">ZcPV1_2008</strain>
    </source>
</reference>
<dbReference type="GeneID" id="10399584"/>
<feature type="region of interest" description="Disordered" evidence="13">
    <location>
        <begin position="207"/>
        <end position="307"/>
    </location>
</feature>
<gene>
    <name evidence="12 16" type="primary">E2</name>
</gene>
<dbReference type="GO" id="GO:0003677">
    <property type="term" value="F:DNA binding"/>
    <property type="evidence" value="ECO:0007669"/>
    <property type="project" value="UniProtKB-UniRule"/>
</dbReference>
<dbReference type="InterPro" id="IPR001866">
    <property type="entry name" value="PPV_E2_N"/>
</dbReference>
<comment type="PTM">
    <text evidence="12">Phosphorylated.</text>
</comment>
<evidence type="ECO:0000256" key="1">
    <source>
        <dbReference type="ARBA" id="ARBA00004147"/>
    </source>
</evidence>
<evidence type="ECO:0000256" key="8">
    <source>
        <dbReference type="ARBA" id="ARBA00023015"/>
    </source>
</evidence>
<dbReference type="GO" id="GO:0006351">
    <property type="term" value="P:DNA-templated transcription"/>
    <property type="evidence" value="ECO:0007669"/>
    <property type="project" value="UniProtKB-UniRule"/>
</dbReference>
<dbReference type="InterPro" id="IPR036050">
    <property type="entry name" value="Regulatory_protein_E2_N"/>
</dbReference>
<protein>
    <recommendedName>
        <fullName evidence="12">Regulatory protein E2</fullName>
    </recommendedName>
</protein>
<proteinExistence type="inferred from homology"/>
<evidence type="ECO:0000256" key="9">
    <source>
        <dbReference type="ARBA" id="ARBA00023125"/>
    </source>
</evidence>
<dbReference type="EMBL" id="HQ293213">
    <property type="protein sequence ID" value="ADZ74263.1"/>
    <property type="molecule type" value="Genomic_DNA"/>
</dbReference>
<keyword evidence="4 12" id="KW-0244">Early protein</keyword>
<dbReference type="RefSeq" id="YP_004346965.1">
    <property type="nucleotide sequence ID" value="NC_015325.1"/>
</dbReference>
<accession>F2X1C5</accession>
<evidence type="ECO:0000256" key="13">
    <source>
        <dbReference type="SAM" id="MobiDB-lite"/>
    </source>
</evidence>
<dbReference type="Pfam" id="PF00508">
    <property type="entry name" value="PPV_E2_N"/>
    <property type="match status" value="1"/>
</dbReference>
<dbReference type="GO" id="GO:0006275">
    <property type="term" value="P:regulation of DNA replication"/>
    <property type="evidence" value="ECO:0007669"/>
    <property type="project" value="UniProtKB-UniRule"/>
</dbReference>
<keyword evidence="6 12" id="KW-1048">Host nucleus</keyword>
<evidence type="ECO:0000256" key="11">
    <source>
        <dbReference type="ARBA" id="ARBA00023163"/>
    </source>
</evidence>
<dbReference type="OrthoDB" id="15886at10239"/>
<evidence type="ECO:0000259" key="15">
    <source>
        <dbReference type="Pfam" id="PF00511"/>
    </source>
</evidence>
<evidence type="ECO:0000256" key="6">
    <source>
        <dbReference type="ARBA" id="ARBA00022562"/>
    </source>
</evidence>
<evidence type="ECO:0000313" key="16">
    <source>
        <dbReference type="EMBL" id="ADZ74263.1"/>
    </source>
</evidence>
<comment type="caution">
    <text evidence="12">Lacks conserved residue(s) required for the propagation of feature annotation.</text>
</comment>
<sequence>MRQTMEELGTRLDAVQEALMNLYETGGNDLGSQVKHWQLNRQECAILHCARKAGATRLGLQAVPAADISREKAYQAIEMHLLLLSLQDSQYAEEPWTLQETSWERYTTEPRGCLKKGGQTVEVRFDGDTENCTSHVLWDWIYYKDSTETWCKAPGEVDAYGLYYMDAGRKRYYVQFAADARRYSISGLWEVEYGNELFSPLDPVTSSTPAANCRGKASGTPGRAATDGPPIPPRRVGTATHHTPPGALYLRPGAAPAPSAAPPAEAAEAHVEGAEAGPERHPEAGGEGRVDAQNRHPRGPGQLLRQARDSPPAIAILRGPCNTLKCCRYRWKRNHRHLFRAISTTWYWTGEEGSQRNGPARLLLWFDNSAQRSAFLARVPLPALVTAHEGLEGL</sequence>
<dbReference type="InterPro" id="IPR012677">
    <property type="entry name" value="Nucleotide-bd_a/b_plait_sf"/>
</dbReference>
<dbReference type="GO" id="GO:0003700">
    <property type="term" value="F:DNA-binding transcription factor activity"/>
    <property type="evidence" value="ECO:0007669"/>
    <property type="project" value="UniProtKB-UniRule"/>
</dbReference>
<comment type="subunit">
    <text evidence="12">Binds DNA as homodimer. Interacts with protein E1; this interaction greatly increases E1 DNA-binding activity. Interacts with protein L1; this interaction enhances E2-dependent replication and transcription activation. Interacts with protein L2; this interaction inhibits E2 transcriptional activity but not DNA replication function E2. Interacts with protein E7; this interaction inhibits E7 oncogenic activity. Interacts with host TAF1; this interaction modulates E2-dependent transcriptional regulation. Interacts with host BRD4; this interaction mediates E2 transcriptional activation function. Additionally, the interaction with host BRD4 on mitotic chromosomes mediates tethering of the viral genome. Interacts with host TOPBP1; this interaction is required for optimal viral DNA replication.</text>
</comment>
<dbReference type="Proteomes" id="UP000052089">
    <property type="component" value="Segment"/>
</dbReference>
<feature type="region of interest" description="DNA-binding domain" evidence="12">
    <location>
        <begin position="309"/>
        <end position="394"/>
    </location>
</feature>
<evidence type="ECO:0000313" key="17">
    <source>
        <dbReference type="Proteomes" id="UP000052089"/>
    </source>
</evidence>
<dbReference type="Gene3D" id="2.170.200.10">
    <property type="entry name" value="Papillomavirus E2 early protein domain"/>
    <property type="match status" value="1"/>
</dbReference>
<evidence type="ECO:0000256" key="7">
    <source>
        <dbReference type="ARBA" id="ARBA00022705"/>
    </source>
</evidence>
<keyword evidence="5 12" id="KW-0597">Phosphoprotein</keyword>
<dbReference type="GO" id="GO:0006260">
    <property type="term" value="P:DNA replication"/>
    <property type="evidence" value="ECO:0007669"/>
    <property type="project" value="UniProtKB-KW"/>
</dbReference>
<organism evidence="16 17">
    <name type="scientific">Zalophus californianus papillomavirus 1</name>
    <dbReference type="NCBI Taxonomy" id="998829"/>
    <lineage>
        <taxon>Viruses</taxon>
        <taxon>Monodnaviria</taxon>
        <taxon>Shotokuvirae</taxon>
        <taxon>Cossaviricota</taxon>
        <taxon>Papovaviricetes</taxon>
        <taxon>Zurhausenvirales</taxon>
        <taxon>Papillomaviridae</taxon>
        <taxon>Firstpapillomavirinae</taxon>
        <taxon>Dyonupapillomavirus</taxon>
        <taxon>Dyonupapillomavirus 1</taxon>
    </lineage>
</organism>
<feature type="domain" description="Papillomavirus E2 C-terminal" evidence="15">
    <location>
        <begin position="315"/>
        <end position="389"/>
    </location>
</feature>
<comment type="function">
    <text evidence="12">Plays a role in the initiation of viral DNA replication. A dimer of E2 interacts with a dimer of E1 in order to improve specificity of E1 DNA binding activity. Once the complex recognizes and binds DNA at specific sites, the E2 dimer is removed from DNA. E2 also regulates viral transcription through binding to the E2RE response element (5'-ACCNNNNNNGGT-3') present in multiple copies in the regulatory regions of the viral genome. Activates or represses transcription depending on E2RE's position with regards to proximal promoter elements including the TATA-box. Repression occurs by sterically hindering the assembly of the transcription initiation complex.</text>
</comment>
<evidence type="ECO:0000256" key="2">
    <source>
        <dbReference type="ARBA" id="ARBA00007794"/>
    </source>
</evidence>
<dbReference type="InterPro" id="IPR035975">
    <property type="entry name" value="E2/EBNA1_C_sf"/>
</dbReference>
<dbReference type="GO" id="GO:0000166">
    <property type="term" value="F:nucleotide binding"/>
    <property type="evidence" value="ECO:0007669"/>
    <property type="project" value="UniProtKB-UniRule"/>
</dbReference>
<dbReference type="Pfam" id="PF00511">
    <property type="entry name" value="PPV_E2_C"/>
    <property type="match status" value="1"/>
</dbReference>
<keyword evidence="10 12" id="KW-0010">Activator</keyword>
<keyword evidence="9 12" id="KW-0238">DNA-binding</keyword>
<evidence type="ECO:0000256" key="3">
    <source>
        <dbReference type="ARBA" id="ARBA00022491"/>
    </source>
</evidence>
<dbReference type="SUPFAM" id="SSF51332">
    <property type="entry name" value="E2 regulatory, transactivation domain"/>
    <property type="match status" value="1"/>
</dbReference>
<feature type="domain" description="Papillomavirus E2 N-terminal" evidence="14">
    <location>
        <begin position="5"/>
        <end position="199"/>
    </location>
</feature>
<evidence type="ECO:0000256" key="12">
    <source>
        <dbReference type="HAMAP-Rule" id="MF_04001"/>
    </source>
</evidence>
<evidence type="ECO:0000256" key="4">
    <source>
        <dbReference type="ARBA" id="ARBA00022518"/>
    </source>
</evidence>
<evidence type="ECO:0000256" key="5">
    <source>
        <dbReference type="ARBA" id="ARBA00022553"/>
    </source>
</evidence>
<keyword evidence="8 12" id="KW-0805">Transcription regulation</keyword>
<feature type="compositionally biased region" description="Low complexity" evidence="13">
    <location>
        <begin position="252"/>
        <end position="266"/>
    </location>
</feature>
<dbReference type="HAMAP" id="MF_04001">
    <property type="entry name" value="PPV_E2"/>
    <property type="match status" value="1"/>
</dbReference>
<dbReference type="GO" id="GO:0042025">
    <property type="term" value="C:host cell nucleus"/>
    <property type="evidence" value="ECO:0007669"/>
    <property type="project" value="UniProtKB-SubCell"/>
</dbReference>
<feature type="compositionally biased region" description="Basic and acidic residues" evidence="13">
    <location>
        <begin position="267"/>
        <end position="294"/>
    </location>
</feature>
<keyword evidence="11 12" id="KW-0804">Transcription</keyword>
<name>F2X1C5_9PAPI</name>
<dbReference type="SUPFAM" id="SSF54957">
    <property type="entry name" value="Viral DNA-binding domain"/>
    <property type="match status" value="1"/>
</dbReference>
<dbReference type="KEGG" id="vg:10399584"/>
<reference evidence="16 17" key="1">
    <citation type="submission" date="2010-09" db="EMBL/GenBank/DDBJ databases">
        <authorList>
            <person name="Rivera R."/>
            <person name="Robles-Sikisaka R."/>
            <person name="Wellehan J.F.X.Jr."/>
            <person name="Nollens H."/>
        </authorList>
    </citation>
    <scope>NUCLEOTIDE SEQUENCE [LARGE SCALE GENOMIC DNA]</scope>
    <source>
        <strain evidence="16">ZcPV1_2008</strain>
    </source>
</reference>
<dbReference type="InterPro" id="IPR000427">
    <property type="entry name" value="Papillomavirus_E2_C"/>
</dbReference>
<dbReference type="GO" id="GO:0039693">
    <property type="term" value="P:viral DNA genome replication"/>
    <property type="evidence" value="ECO:0007669"/>
    <property type="project" value="UniProtKB-UniRule"/>
</dbReference>
<comment type="subcellular location">
    <subcellularLocation>
        <location evidence="1 12">Host nucleus</location>
    </subcellularLocation>
</comment>
<keyword evidence="17" id="KW-1185">Reference proteome</keyword>
<evidence type="ECO:0000259" key="14">
    <source>
        <dbReference type="Pfam" id="PF00508"/>
    </source>
</evidence>